<keyword evidence="2" id="KW-0678">Repressor</keyword>
<dbReference type="Gene3D" id="3.30.1490.190">
    <property type="match status" value="1"/>
</dbReference>
<dbReference type="SUPFAM" id="SSF46785">
    <property type="entry name" value="Winged helix' DNA-binding domain"/>
    <property type="match status" value="1"/>
</dbReference>
<dbReference type="InterPro" id="IPR036390">
    <property type="entry name" value="WH_DNA-bd_sf"/>
</dbReference>
<keyword evidence="3 7" id="KW-0862">Zinc</keyword>
<dbReference type="PANTHER" id="PTHR33202:SF7">
    <property type="entry name" value="FERRIC UPTAKE REGULATION PROTEIN"/>
    <property type="match status" value="1"/>
</dbReference>
<evidence type="ECO:0000256" key="4">
    <source>
        <dbReference type="ARBA" id="ARBA00023015"/>
    </source>
</evidence>
<keyword evidence="9" id="KW-1185">Reference proteome</keyword>
<dbReference type="GO" id="GO:0003700">
    <property type="term" value="F:DNA-binding transcription factor activity"/>
    <property type="evidence" value="ECO:0007669"/>
    <property type="project" value="InterPro"/>
</dbReference>
<evidence type="ECO:0000256" key="3">
    <source>
        <dbReference type="ARBA" id="ARBA00022833"/>
    </source>
</evidence>
<dbReference type="Gene3D" id="1.10.10.10">
    <property type="entry name" value="Winged helix-like DNA-binding domain superfamily/Winged helix DNA-binding domain"/>
    <property type="match status" value="1"/>
</dbReference>
<dbReference type="GO" id="GO:0000976">
    <property type="term" value="F:transcription cis-regulatory region binding"/>
    <property type="evidence" value="ECO:0007669"/>
    <property type="project" value="TreeGrafter"/>
</dbReference>
<evidence type="ECO:0000313" key="9">
    <source>
        <dbReference type="Proteomes" id="UP000002216"/>
    </source>
</evidence>
<proteinExistence type="inferred from homology"/>
<name>C7LX72_DESBD</name>
<feature type="binding site" evidence="7">
    <location>
        <position position="134"/>
    </location>
    <ligand>
        <name>Zn(2+)</name>
        <dbReference type="ChEBI" id="CHEBI:29105"/>
    </ligand>
</feature>
<keyword evidence="4" id="KW-0805">Transcription regulation</keyword>
<comment type="similarity">
    <text evidence="1">Belongs to the Fur family.</text>
</comment>
<dbReference type="EMBL" id="CP001629">
    <property type="protein sequence ID" value="ACU88745.1"/>
    <property type="molecule type" value="Genomic_DNA"/>
</dbReference>
<evidence type="ECO:0000256" key="6">
    <source>
        <dbReference type="ARBA" id="ARBA00023163"/>
    </source>
</evidence>
<evidence type="ECO:0000256" key="2">
    <source>
        <dbReference type="ARBA" id="ARBA00022491"/>
    </source>
</evidence>
<evidence type="ECO:0000256" key="5">
    <source>
        <dbReference type="ARBA" id="ARBA00023125"/>
    </source>
</evidence>
<dbReference type="PANTHER" id="PTHR33202">
    <property type="entry name" value="ZINC UPTAKE REGULATION PROTEIN"/>
    <property type="match status" value="1"/>
</dbReference>
<dbReference type="AlphaFoldDB" id="C7LX72"/>
<dbReference type="InterPro" id="IPR002481">
    <property type="entry name" value="FUR"/>
</dbReference>
<comment type="cofactor">
    <cofactor evidence="7">
        <name>Zn(2+)</name>
        <dbReference type="ChEBI" id="CHEBI:29105"/>
    </cofactor>
    <text evidence="7">Binds 1 zinc ion per subunit.</text>
</comment>
<organism evidence="8 9">
    <name type="scientific">Desulfomicrobium baculatum (strain DSM 4028 / VKM B-1378 / X)</name>
    <name type="common">Desulfovibrio baculatus</name>
    <dbReference type="NCBI Taxonomy" id="525897"/>
    <lineage>
        <taxon>Bacteria</taxon>
        <taxon>Pseudomonadati</taxon>
        <taxon>Thermodesulfobacteriota</taxon>
        <taxon>Desulfovibrionia</taxon>
        <taxon>Desulfovibrionales</taxon>
        <taxon>Desulfomicrobiaceae</taxon>
        <taxon>Desulfomicrobium</taxon>
    </lineage>
</organism>
<feature type="binding site" evidence="7">
    <location>
        <position position="98"/>
    </location>
    <ligand>
        <name>Zn(2+)</name>
        <dbReference type="ChEBI" id="CHEBI:29105"/>
    </ligand>
</feature>
<dbReference type="InterPro" id="IPR036388">
    <property type="entry name" value="WH-like_DNA-bd_sf"/>
</dbReference>
<dbReference type="GO" id="GO:0008270">
    <property type="term" value="F:zinc ion binding"/>
    <property type="evidence" value="ECO:0007669"/>
    <property type="project" value="TreeGrafter"/>
</dbReference>
<sequence>MTEKAALGRLREAGLEITEHRVQVLMAVGNTAHPSSAQDVLEKISAKKDINRVTVYRILDLLVEHHVLNRLGLGEKSQRFCLRGAHEDEHPHFHCTRCDCYLCLNVPHMPLDREALDDLSLDIRHVDIRLEGICPACQKKLRGPHDSTPPDKSDS</sequence>
<reference evidence="8 9" key="1">
    <citation type="journal article" date="2009" name="Stand. Genomic Sci.">
        <title>Complete genome sequence of Desulfomicrobium baculatum type strain (X).</title>
        <authorList>
            <person name="Copeland A."/>
            <person name="Spring S."/>
            <person name="Goker M."/>
            <person name="Schneider S."/>
            <person name="Lapidus A."/>
            <person name="Del Rio T.G."/>
            <person name="Tice H."/>
            <person name="Cheng J.F."/>
            <person name="Chen F."/>
            <person name="Nolan M."/>
            <person name="Bruce D."/>
            <person name="Goodwin L."/>
            <person name="Pitluck S."/>
            <person name="Ivanova N."/>
            <person name="Mavrommatis K."/>
            <person name="Ovchinnikova G."/>
            <person name="Pati A."/>
            <person name="Chen A."/>
            <person name="Palaniappan K."/>
            <person name="Land M."/>
            <person name="Hauser L."/>
            <person name="Chang Y.J."/>
            <person name="Jeffries C.C."/>
            <person name="Meincke L."/>
            <person name="Sims D."/>
            <person name="Brettin T."/>
            <person name="Detter J.C."/>
            <person name="Han C."/>
            <person name="Chain P."/>
            <person name="Bristow J."/>
            <person name="Eisen J.A."/>
            <person name="Markowitz V."/>
            <person name="Hugenholtz P."/>
            <person name="Kyrpides N.C."/>
            <person name="Klenk H.P."/>
            <person name="Lucas S."/>
        </authorList>
    </citation>
    <scope>NUCLEOTIDE SEQUENCE [LARGE SCALE GENOMIC DNA]</scope>
    <source>
        <strain evidence="9">DSM 4028 / VKM B-1378 / X</strain>
    </source>
</reference>
<evidence type="ECO:0000313" key="8">
    <source>
        <dbReference type="EMBL" id="ACU88745.1"/>
    </source>
</evidence>
<dbReference type="HOGENOM" id="CLU_096072_6_0_7"/>
<feature type="binding site" evidence="7">
    <location>
        <position position="95"/>
    </location>
    <ligand>
        <name>Zn(2+)</name>
        <dbReference type="ChEBI" id="CHEBI:29105"/>
    </ligand>
</feature>
<evidence type="ECO:0000256" key="7">
    <source>
        <dbReference type="PIRSR" id="PIRSR602481-1"/>
    </source>
</evidence>
<accession>C7LX72</accession>
<dbReference type="RefSeq" id="WP_015772845.1">
    <property type="nucleotide sequence ID" value="NC_013173.1"/>
</dbReference>
<gene>
    <name evidence="8" type="ordered locus">Dbac_0621</name>
</gene>
<dbReference type="Pfam" id="PF01475">
    <property type="entry name" value="FUR"/>
    <property type="match status" value="1"/>
</dbReference>
<dbReference type="KEGG" id="dba:Dbac_0621"/>
<dbReference type="GO" id="GO:1900376">
    <property type="term" value="P:regulation of secondary metabolite biosynthetic process"/>
    <property type="evidence" value="ECO:0007669"/>
    <property type="project" value="TreeGrafter"/>
</dbReference>
<dbReference type="Proteomes" id="UP000002216">
    <property type="component" value="Chromosome"/>
</dbReference>
<dbReference type="GO" id="GO:0045892">
    <property type="term" value="P:negative regulation of DNA-templated transcription"/>
    <property type="evidence" value="ECO:0007669"/>
    <property type="project" value="TreeGrafter"/>
</dbReference>
<keyword evidence="6" id="KW-0804">Transcription</keyword>
<keyword evidence="7" id="KW-0479">Metal-binding</keyword>
<dbReference type="eggNOG" id="COG0735">
    <property type="taxonomic scope" value="Bacteria"/>
</dbReference>
<feature type="binding site" evidence="7">
    <location>
        <position position="137"/>
    </location>
    <ligand>
        <name>Zn(2+)</name>
        <dbReference type="ChEBI" id="CHEBI:29105"/>
    </ligand>
</feature>
<dbReference type="InterPro" id="IPR043135">
    <property type="entry name" value="Fur_C"/>
</dbReference>
<evidence type="ECO:0000256" key="1">
    <source>
        <dbReference type="ARBA" id="ARBA00007957"/>
    </source>
</evidence>
<dbReference type="STRING" id="525897.Dbac_0621"/>
<keyword evidence="5" id="KW-0238">DNA-binding</keyword>
<protein>
    <submittedName>
        <fullName evidence="8">Putative ferric uptake regulator, Fur family</fullName>
    </submittedName>
</protein>